<keyword evidence="4" id="KW-1185">Reference proteome</keyword>
<dbReference type="PANTHER" id="PTHR48104">
    <property type="entry name" value="METACASPASE-4"/>
    <property type="match status" value="1"/>
</dbReference>
<dbReference type="Proteomes" id="UP000271241">
    <property type="component" value="Unassembled WGS sequence"/>
</dbReference>
<accession>A0A4P9XX62</accession>
<evidence type="ECO:0000313" key="3">
    <source>
        <dbReference type="EMBL" id="RKP10958.1"/>
    </source>
</evidence>
<feature type="non-terminal residue" evidence="3">
    <location>
        <position position="302"/>
    </location>
</feature>
<reference evidence="4" key="1">
    <citation type="journal article" date="2018" name="Nat. Microbiol.">
        <title>Leveraging single-cell genomics to expand the fungal tree of life.</title>
        <authorList>
            <person name="Ahrendt S.R."/>
            <person name="Quandt C.A."/>
            <person name="Ciobanu D."/>
            <person name="Clum A."/>
            <person name="Salamov A."/>
            <person name="Andreopoulos B."/>
            <person name="Cheng J.F."/>
            <person name="Woyke T."/>
            <person name="Pelin A."/>
            <person name="Henrissat B."/>
            <person name="Reynolds N.K."/>
            <person name="Benny G.L."/>
            <person name="Smith M.E."/>
            <person name="James T.Y."/>
            <person name="Grigoriev I.V."/>
        </authorList>
    </citation>
    <scope>NUCLEOTIDE SEQUENCE [LARGE SCALE GENOMIC DNA]</scope>
    <source>
        <strain evidence="4">RSA 1356</strain>
    </source>
</reference>
<evidence type="ECO:0000256" key="1">
    <source>
        <dbReference type="ARBA" id="ARBA00009005"/>
    </source>
</evidence>
<dbReference type="EMBL" id="KZ992431">
    <property type="protein sequence ID" value="RKP10958.1"/>
    <property type="molecule type" value="Genomic_DNA"/>
</dbReference>
<evidence type="ECO:0000313" key="4">
    <source>
        <dbReference type="Proteomes" id="UP000271241"/>
    </source>
</evidence>
<name>A0A4P9XX62_9FUNG</name>
<dbReference type="Pfam" id="PF00656">
    <property type="entry name" value="Peptidase_C14"/>
    <property type="match status" value="1"/>
</dbReference>
<dbReference type="GO" id="GO:0004197">
    <property type="term" value="F:cysteine-type endopeptidase activity"/>
    <property type="evidence" value="ECO:0007669"/>
    <property type="project" value="InterPro"/>
</dbReference>
<dbReference type="InterPro" id="IPR011600">
    <property type="entry name" value="Pept_C14_caspase"/>
</dbReference>
<proteinExistence type="inferred from homology"/>
<dbReference type="GO" id="GO:0006508">
    <property type="term" value="P:proteolysis"/>
    <property type="evidence" value="ECO:0007669"/>
    <property type="project" value="InterPro"/>
</dbReference>
<feature type="domain" description="Peptidase C14 caspase" evidence="2">
    <location>
        <begin position="3"/>
        <end position="290"/>
    </location>
</feature>
<evidence type="ECO:0000259" key="2">
    <source>
        <dbReference type="Pfam" id="PF00656"/>
    </source>
</evidence>
<dbReference type="Gene3D" id="3.40.50.12660">
    <property type="match status" value="1"/>
</dbReference>
<organism evidence="3 4">
    <name type="scientific">Thamnocephalis sphaerospora</name>
    <dbReference type="NCBI Taxonomy" id="78915"/>
    <lineage>
        <taxon>Eukaryota</taxon>
        <taxon>Fungi</taxon>
        <taxon>Fungi incertae sedis</taxon>
        <taxon>Zoopagomycota</taxon>
        <taxon>Zoopagomycotina</taxon>
        <taxon>Zoopagomycetes</taxon>
        <taxon>Zoopagales</taxon>
        <taxon>Sigmoideomycetaceae</taxon>
        <taxon>Thamnocephalis</taxon>
    </lineage>
</organism>
<sequence>GQRKSLFIGCNYTGQENELRGCINDCHNMAEFICDHFGFSNDNMLMLTDDQEDPDYQPTAENIIGALHWLVHDSAPGDSLFFHFSGHGVSVEDEDGDEADGFDEAICPVDYVEHGVIVDDMLHDTLVRPLQPGVRLTAVFDCCHSGTALDLPYVYMCDGEIQRCRKSYRRHAAKAFAEVARGLKELNTVYAARQLKEGIKLLRKQGDNKEAQRKTEETRTSMADVIMFSGCRDDQTSADIQEHEVEPTGALSHALIATLRDDPNQSYTRLLKNLRLKMKGQFTQIPQLSTGHAMDMSMTFVM</sequence>
<dbReference type="GO" id="GO:0005737">
    <property type="term" value="C:cytoplasm"/>
    <property type="evidence" value="ECO:0007669"/>
    <property type="project" value="TreeGrafter"/>
</dbReference>
<protein>
    <submittedName>
        <fullName evidence="3">Peptidase C14, caspase domain-containing protein</fullName>
    </submittedName>
</protein>
<dbReference type="OrthoDB" id="3223806at2759"/>
<gene>
    <name evidence="3" type="ORF">THASP1DRAFT_10947</name>
</gene>
<dbReference type="AlphaFoldDB" id="A0A4P9XX62"/>
<dbReference type="InterPro" id="IPR050452">
    <property type="entry name" value="Metacaspase"/>
</dbReference>
<comment type="similarity">
    <text evidence="1">Belongs to the peptidase C14B family.</text>
</comment>
<dbReference type="PANTHER" id="PTHR48104:SF30">
    <property type="entry name" value="METACASPASE-1"/>
    <property type="match status" value="1"/>
</dbReference>
<feature type="non-terminal residue" evidence="3">
    <location>
        <position position="1"/>
    </location>
</feature>